<protein>
    <submittedName>
        <fullName evidence="4">DUF4214 domain-containing protein</fullName>
    </submittedName>
</protein>
<dbReference type="InterPro" id="IPR011049">
    <property type="entry name" value="Serralysin-like_metalloprot_C"/>
</dbReference>
<keyword evidence="2" id="KW-0964">Secreted</keyword>
<accession>A0ABT2DEZ7</accession>
<feature type="domain" description="DUF4214" evidence="3">
    <location>
        <begin position="244"/>
        <end position="314"/>
    </location>
</feature>
<name>A0ABT2DEZ7_9BURK</name>
<dbReference type="Pfam" id="PF13946">
    <property type="entry name" value="DUF4214"/>
    <property type="match status" value="1"/>
</dbReference>
<comment type="subcellular location">
    <subcellularLocation>
        <location evidence="1">Secreted</location>
    </subcellularLocation>
</comment>
<dbReference type="InterPro" id="IPR050557">
    <property type="entry name" value="RTX_toxin/Mannuronan_C5-epim"/>
</dbReference>
<dbReference type="InterPro" id="IPR038255">
    <property type="entry name" value="PBS_linker_sf"/>
</dbReference>
<evidence type="ECO:0000256" key="2">
    <source>
        <dbReference type="ARBA" id="ARBA00022525"/>
    </source>
</evidence>
<dbReference type="PANTHER" id="PTHR38340">
    <property type="entry name" value="S-LAYER PROTEIN"/>
    <property type="match status" value="1"/>
</dbReference>
<dbReference type="Proteomes" id="UP001206126">
    <property type="component" value="Unassembled WGS sequence"/>
</dbReference>
<dbReference type="Pfam" id="PF00353">
    <property type="entry name" value="HemolysinCabind"/>
    <property type="match status" value="1"/>
</dbReference>
<dbReference type="InterPro" id="IPR001343">
    <property type="entry name" value="Hemolysn_Ca-bd"/>
</dbReference>
<comment type="caution">
    <text evidence="4">The sequence shown here is derived from an EMBL/GenBank/DDBJ whole genome shotgun (WGS) entry which is preliminary data.</text>
</comment>
<evidence type="ECO:0000313" key="4">
    <source>
        <dbReference type="EMBL" id="MCS0809708.1"/>
    </source>
</evidence>
<dbReference type="Gene3D" id="2.150.10.10">
    <property type="entry name" value="Serralysin-like metalloprotease, C-terminal"/>
    <property type="match status" value="1"/>
</dbReference>
<keyword evidence="5" id="KW-1185">Reference proteome</keyword>
<dbReference type="SUPFAM" id="SSF51120">
    <property type="entry name" value="beta-Roll"/>
    <property type="match status" value="1"/>
</dbReference>
<reference evidence="4 5" key="1">
    <citation type="submission" date="2022-08" db="EMBL/GenBank/DDBJ databases">
        <title>Reclassification of Massilia species as members of the genera Telluria, Duganella, Pseudoduganella, Mokoshia gen. nov. and Zemynaea gen. nov. using orthogonal and non-orthogonal genome-based approaches.</title>
        <authorList>
            <person name="Bowman J.P."/>
        </authorList>
    </citation>
    <scope>NUCLEOTIDE SEQUENCE [LARGE SCALE GENOMIC DNA]</scope>
    <source>
        <strain evidence="4 5">JCM 31605</strain>
    </source>
</reference>
<gene>
    <name evidence="4" type="ORF">NX774_17440</name>
</gene>
<dbReference type="EMBL" id="JANUHB010000004">
    <property type="protein sequence ID" value="MCS0809708.1"/>
    <property type="molecule type" value="Genomic_DNA"/>
</dbReference>
<dbReference type="PRINTS" id="PR00313">
    <property type="entry name" value="CABNDNGRPT"/>
</dbReference>
<dbReference type="Gene3D" id="1.10.3130.20">
    <property type="entry name" value="Phycobilisome linker domain"/>
    <property type="match status" value="1"/>
</dbReference>
<evidence type="ECO:0000259" key="3">
    <source>
        <dbReference type="Pfam" id="PF13946"/>
    </source>
</evidence>
<dbReference type="PROSITE" id="PS00330">
    <property type="entry name" value="HEMOLYSIN_CALCIUM"/>
    <property type="match status" value="1"/>
</dbReference>
<dbReference type="InterPro" id="IPR018511">
    <property type="entry name" value="Hemolysin-typ_Ca-bd_CS"/>
</dbReference>
<sequence>MANLTLSNPFLSFDALPDWNWAPAAATSTSITYTNGAQKIVLTGEFVVTADTMPSGRVTEVSFLQASTEVFKVTGLELSAAMLTNLIDNVTDSRQTFAYLLGGNDTIKGTNYNDQLYGYAGDDTIQAGMGNDIIIGGPGNDTIDGGIEIDTVRYTGAIADYKIERTTGGVSVTDLKGDSGTDTLVNVERVQFGDKIFLPVDVTGASGQLFRLYQAALDRKPDADGMNYWEAQMERGLYKVENIAQEFIKSAEYQKLYGSGLTNAELVGKYYEHILHRTGEKAGIDFWAGVLDSHAATNAQVLAAISDSPENVQQSVALIGTGLVVDIPVITI</sequence>
<dbReference type="InterPro" id="IPR025282">
    <property type="entry name" value="DUF4214"/>
</dbReference>
<proteinExistence type="predicted"/>
<dbReference type="RefSeq" id="WP_258823533.1">
    <property type="nucleotide sequence ID" value="NZ_JANUHB010000004.1"/>
</dbReference>
<dbReference type="PANTHER" id="PTHR38340:SF1">
    <property type="entry name" value="S-LAYER PROTEIN"/>
    <property type="match status" value="1"/>
</dbReference>
<organism evidence="4 5">
    <name type="scientific">Massilia agilis</name>
    <dbReference type="NCBI Taxonomy" id="1811226"/>
    <lineage>
        <taxon>Bacteria</taxon>
        <taxon>Pseudomonadati</taxon>
        <taxon>Pseudomonadota</taxon>
        <taxon>Betaproteobacteria</taxon>
        <taxon>Burkholderiales</taxon>
        <taxon>Oxalobacteraceae</taxon>
        <taxon>Telluria group</taxon>
        <taxon>Massilia</taxon>
    </lineage>
</organism>
<evidence type="ECO:0000313" key="5">
    <source>
        <dbReference type="Proteomes" id="UP001206126"/>
    </source>
</evidence>
<evidence type="ECO:0000256" key="1">
    <source>
        <dbReference type="ARBA" id="ARBA00004613"/>
    </source>
</evidence>